<dbReference type="RefSeq" id="WP_279630387.1">
    <property type="nucleotide sequence ID" value="NZ_CP054614.1"/>
</dbReference>
<name>A0A2V4VVK6_PAEBA</name>
<evidence type="ECO:0000313" key="1">
    <source>
        <dbReference type="EMBL" id="PYE51487.1"/>
    </source>
</evidence>
<proteinExistence type="predicted"/>
<sequence>MRADNEFLIAVANKLNEIAEKTNDTETAYELDEFVQTIIDSLQ</sequence>
<dbReference type="AlphaFoldDB" id="A0A2V4VVK6"/>
<evidence type="ECO:0000313" key="2">
    <source>
        <dbReference type="Proteomes" id="UP000247790"/>
    </source>
</evidence>
<organism evidence="1 2">
    <name type="scientific">Paenibacillus barcinonensis</name>
    <dbReference type="NCBI Taxonomy" id="198119"/>
    <lineage>
        <taxon>Bacteria</taxon>
        <taxon>Bacillati</taxon>
        <taxon>Bacillota</taxon>
        <taxon>Bacilli</taxon>
        <taxon>Bacillales</taxon>
        <taxon>Paenibacillaceae</taxon>
        <taxon>Paenibacillus</taxon>
    </lineage>
</organism>
<dbReference type="Proteomes" id="UP000247790">
    <property type="component" value="Unassembled WGS sequence"/>
</dbReference>
<reference evidence="1 2" key="1">
    <citation type="submission" date="2018-06" db="EMBL/GenBank/DDBJ databases">
        <title>Genomic Encyclopedia of Type Strains, Phase III (KMG-III): the genomes of soil and plant-associated and newly described type strains.</title>
        <authorList>
            <person name="Whitman W."/>
        </authorList>
    </citation>
    <scope>NUCLEOTIDE SEQUENCE [LARGE SCALE GENOMIC DNA]</scope>
    <source>
        <strain evidence="1 2">CECT 7022</strain>
    </source>
</reference>
<dbReference type="EMBL" id="QJSW01000002">
    <property type="protein sequence ID" value="PYE51487.1"/>
    <property type="molecule type" value="Genomic_DNA"/>
</dbReference>
<gene>
    <name evidence="1" type="ORF">DFQ00_102281</name>
</gene>
<accession>A0A2V4VVK6</accession>
<protein>
    <submittedName>
        <fullName evidence="1">Uncharacterized protein</fullName>
    </submittedName>
</protein>
<comment type="caution">
    <text evidence="1">The sequence shown here is derived from an EMBL/GenBank/DDBJ whole genome shotgun (WGS) entry which is preliminary data.</text>
</comment>